<name>A0A8B6FXF4_MYTGA</name>
<accession>A0A8B6FXF4</accession>
<reference evidence="1" key="1">
    <citation type="submission" date="2018-11" db="EMBL/GenBank/DDBJ databases">
        <authorList>
            <person name="Alioto T."/>
            <person name="Alioto T."/>
        </authorList>
    </citation>
    <scope>NUCLEOTIDE SEQUENCE</scope>
</reference>
<organism evidence="1 2">
    <name type="scientific">Mytilus galloprovincialis</name>
    <name type="common">Mediterranean mussel</name>
    <dbReference type="NCBI Taxonomy" id="29158"/>
    <lineage>
        <taxon>Eukaryota</taxon>
        <taxon>Metazoa</taxon>
        <taxon>Spiralia</taxon>
        <taxon>Lophotrochozoa</taxon>
        <taxon>Mollusca</taxon>
        <taxon>Bivalvia</taxon>
        <taxon>Autobranchia</taxon>
        <taxon>Pteriomorphia</taxon>
        <taxon>Mytilida</taxon>
        <taxon>Mytiloidea</taxon>
        <taxon>Mytilidae</taxon>
        <taxon>Mytilinae</taxon>
        <taxon>Mytilus</taxon>
    </lineage>
</organism>
<comment type="caution">
    <text evidence="1">The sequence shown here is derived from an EMBL/GenBank/DDBJ whole genome shotgun (WGS) entry which is preliminary data.</text>
</comment>
<evidence type="ECO:0000313" key="2">
    <source>
        <dbReference type="Proteomes" id="UP000596742"/>
    </source>
</evidence>
<dbReference type="Proteomes" id="UP000596742">
    <property type="component" value="Unassembled WGS sequence"/>
</dbReference>
<sequence>MDLADKVYSEVCNFNNLGGGVYRTSHSTRIRTIIMIIDAGNADDFCECDNSQVKLNTCKEQDTDLDYDSQLTELYSSQHQIGRLIMLLTETISTNQT</sequence>
<feature type="non-terminal residue" evidence="1">
    <location>
        <position position="97"/>
    </location>
</feature>
<keyword evidence="2" id="KW-1185">Reference proteome</keyword>
<dbReference type="AlphaFoldDB" id="A0A8B6FXF4"/>
<protein>
    <submittedName>
        <fullName evidence="1">Uncharacterized protein</fullName>
    </submittedName>
</protein>
<dbReference type="EMBL" id="UYJE01007547">
    <property type="protein sequence ID" value="VDI55841.1"/>
    <property type="molecule type" value="Genomic_DNA"/>
</dbReference>
<proteinExistence type="predicted"/>
<gene>
    <name evidence="1" type="ORF">MGAL_10B040544</name>
</gene>
<evidence type="ECO:0000313" key="1">
    <source>
        <dbReference type="EMBL" id="VDI55841.1"/>
    </source>
</evidence>